<protein>
    <submittedName>
        <fullName evidence="1">Uncharacterized protein</fullName>
    </submittedName>
</protein>
<proteinExistence type="predicted"/>
<reference evidence="1 2" key="2">
    <citation type="submission" date="2019-10" db="EMBL/GenBank/DDBJ databases">
        <title>Thermopilla bonchosmolovskayae gen. nov., sp. nov., a moderately thermophilic Chloroflexi bacterium from a Chukotka hot spring (Arctic, Russia), representing a novel classis Thermopillaia, which include previously uncultivated lineage OLB14.</title>
        <authorList>
            <person name="Kochetkova T.V."/>
            <person name="Zayulina K.S."/>
            <person name="Zhigarkov V.S."/>
            <person name="Minaev N.V."/>
            <person name="Novikov A."/>
            <person name="Toshchakov S.V."/>
            <person name="Elcheninov A.G."/>
            <person name="Kublanov I.V."/>
        </authorList>
    </citation>
    <scope>NUCLEOTIDE SEQUENCE [LARGE SCALE GENOMIC DNA]</scope>
    <source>
        <strain evidence="1 2">3753O</strain>
    </source>
</reference>
<keyword evidence="2" id="KW-1185">Reference proteome</keyword>
<name>A0ABX6BZJ3_9CHLR</name>
<gene>
    <name evidence="1" type="ORF">Tbon_02225</name>
</gene>
<dbReference type="EMBL" id="CP042829">
    <property type="protein sequence ID" value="QFG02160.1"/>
    <property type="molecule type" value="Genomic_DNA"/>
</dbReference>
<evidence type="ECO:0000313" key="2">
    <source>
        <dbReference type="Proteomes" id="UP000326331"/>
    </source>
</evidence>
<dbReference type="Proteomes" id="UP000326331">
    <property type="component" value="Chromosome"/>
</dbReference>
<sequence>MVLPEPVDWYVRPSEVRARGRLTTAGTPDEVLHPLIAHTSRRIDDWCNRRFGAVRGTLIVAAGRTSTIVPDCISVELAECGDGQTWTPLTGWTLLADGTAPHHARLMAYCTGPYLRLTGLWGYSWTVAPAGTLTAPMDATQNSASFSQSDLDIGDVLAIGDEQVQVVAASGSTATVTRGVNGTVAAPHPAGTPVYRRVYPGAITEAALMQVIRRLTDQVAGFAGVLASSEVGAGQPWQGVYPDIRDAVERFRLPGVA</sequence>
<evidence type="ECO:0000313" key="1">
    <source>
        <dbReference type="EMBL" id="QFG02160.1"/>
    </source>
</evidence>
<reference evidence="1 2" key="1">
    <citation type="submission" date="2019-08" db="EMBL/GenBank/DDBJ databases">
        <authorList>
            <person name="Toschakov S.V."/>
        </authorList>
    </citation>
    <scope>NUCLEOTIDE SEQUENCE [LARGE SCALE GENOMIC DNA]</scope>
    <source>
        <strain evidence="1 2">3753O</strain>
    </source>
</reference>
<accession>A0ABX6BZJ3</accession>
<organism evidence="1 2">
    <name type="scientific">Tepidiforma bonchosmolovskayae</name>
    <dbReference type="NCBI Taxonomy" id="2601677"/>
    <lineage>
        <taxon>Bacteria</taxon>
        <taxon>Bacillati</taxon>
        <taxon>Chloroflexota</taxon>
        <taxon>Tepidiformia</taxon>
        <taxon>Tepidiformales</taxon>
        <taxon>Tepidiformaceae</taxon>
        <taxon>Tepidiforma</taxon>
    </lineage>
</organism>
<dbReference type="RefSeq" id="WP_158066096.1">
    <property type="nucleotide sequence ID" value="NZ_CP042829.1"/>
</dbReference>